<evidence type="ECO:0000256" key="1">
    <source>
        <dbReference type="SAM" id="MobiDB-lite"/>
    </source>
</evidence>
<keyword evidence="3" id="KW-1185">Reference proteome</keyword>
<dbReference type="RefSeq" id="WP_256533549.1">
    <property type="nucleotide sequence ID" value="NZ_CP101824.1"/>
</dbReference>
<dbReference type="AlphaFoldDB" id="A0ABD5NR47"/>
<evidence type="ECO:0000313" key="3">
    <source>
        <dbReference type="Proteomes" id="UP001595846"/>
    </source>
</evidence>
<evidence type="ECO:0000313" key="2">
    <source>
        <dbReference type="EMBL" id="MFC3959054.1"/>
    </source>
</evidence>
<sequence length="51" mass="5696">MGVFADEASEFARSSDVTNSEREPLGTRLRGLAADLDVDSVEEVRSLRERR</sequence>
<protein>
    <submittedName>
        <fullName evidence="2">Uncharacterized protein</fullName>
    </submittedName>
</protein>
<comment type="caution">
    <text evidence="2">The sequence shown here is derived from an EMBL/GenBank/DDBJ whole genome shotgun (WGS) entry which is preliminary data.</text>
</comment>
<gene>
    <name evidence="2" type="ORF">ACFOUR_11830</name>
</gene>
<reference evidence="2 3" key="1">
    <citation type="journal article" date="2019" name="Int. J. Syst. Evol. Microbiol.">
        <title>The Global Catalogue of Microorganisms (GCM) 10K type strain sequencing project: providing services to taxonomists for standard genome sequencing and annotation.</title>
        <authorList>
            <consortium name="The Broad Institute Genomics Platform"/>
            <consortium name="The Broad Institute Genome Sequencing Center for Infectious Disease"/>
            <person name="Wu L."/>
            <person name="Ma J."/>
        </authorList>
    </citation>
    <scope>NUCLEOTIDE SEQUENCE [LARGE SCALE GENOMIC DNA]</scope>
    <source>
        <strain evidence="2 3">IBRC-M 10256</strain>
    </source>
</reference>
<dbReference type="GeneID" id="73902680"/>
<dbReference type="EMBL" id="JBHSAQ010000010">
    <property type="protein sequence ID" value="MFC3959054.1"/>
    <property type="molecule type" value="Genomic_DNA"/>
</dbReference>
<accession>A0ABD5NR47</accession>
<feature type="region of interest" description="Disordered" evidence="1">
    <location>
        <begin position="1"/>
        <end position="28"/>
    </location>
</feature>
<proteinExistence type="predicted"/>
<name>A0ABD5NR47_9EURY</name>
<dbReference type="Proteomes" id="UP001595846">
    <property type="component" value="Unassembled WGS sequence"/>
</dbReference>
<organism evidence="2 3">
    <name type="scientific">Halovivax cerinus</name>
    <dbReference type="NCBI Taxonomy" id="1487865"/>
    <lineage>
        <taxon>Archaea</taxon>
        <taxon>Methanobacteriati</taxon>
        <taxon>Methanobacteriota</taxon>
        <taxon>Stenosarchaea group</taxon>
        <taxon>Halobacteria</taxon>
        <taxon>Halobacteriales</taxon>
        <taxon>Natrialbaceae</taxon>
        <taxon>Halovivax</taxon>
    </lineage>
</organism>